<dbReference type="Gene3D" id="1.10.260.40">
    <property type="entry name" value="lambda repressor-like DNA-binding domains"/>
    <property type="match status" value="1"/>
</dbReference>
<name>A0A3B1CER6_9ZZZZ</name>
<dbReference type="SUPFAM" id="SSF47413">
    <property type="entry name" value="lambda repressor-like DNA-binding domains"/>
    <property type="match status" value="1"/>
</dbReference>
<feature type="non-terminal residue" evidence="2">
    <location>
        <position position="1"/>
    </location>
</feature>
<protein>
    <recommendedName>
        <fullName evidence="1">HTH cro/C1-type domain-containing protein</fullName>
    </recommendedName>
</protein>
<dbReference type="Pfam" id="PF01381">
    <property type="entry name" value="HTH_3"/>
    <property type="match status" value="1"/>
</dbReference>
<dbReference type="GO" id="GO:0003677">
    <property type="term" value="F:DNA binding"/>
    <property type="evidence" value="ECO:0007669"/>
    <property type="project" value="InterPro"/>
</dbReference>
<gene>
    <name evidence="2" type="ORF">MNBD_NITROSPIRAE01-761</name>
</gene>
<feature type="domain" description="HTH cro/C1-type" evidence="1">
    <location>
        <begin position="1"/>
        <end position="46"/>
    </location>
</feature>
<dbReference type="CDD" id="cd00093">
    <property type="entry name" value="HTH_XRE"/>
    <property type="match status" value="1"/>
</dbReference>
<sequence length="47" mass="5415">SQTELGKKIGRFTRQKISDMEHGKRNISKEVAKRISLLFGVPVDRFI</sequence>
<reference evidence="2" key="1">
    <citation type="submission" date="2018-06" db="EMBL/GenBank/DDBJ databases">
        <authorList>
            <person name="Zhirakovskaya E."/>
        </authorList>
    </citation>
    <scope>NUCLEOTIDE SEQUENCE</scope>
</reference>
<dbReference type="AlphaFoldDB" id="A0A3B1CER6"/>
<dbReference type="PROSITE" id="PS50943">
    <property type="entry name" value="HTH_CROC1"/>
    <property type="match status" value="1"/>
</dbReference>
<proteinExistence type="predicted"/>
<dbReference type="InterPro" id="IPR001387">
    <property type="entry name" value="Cro/C1-type_HTH"/>
</dbReference>
<organism evidence="2">
    <name type="scientific">hydrothermal vent metagenome</name>
    <dbReference type="NCBI Taxonomy" id="652676"/>
    <lineage>
        <taxon>unclassified sequences</taxon>
        <taxon>metagenomes</taxon>
        <taxon>ecological metagenomes</taxon>
    </lineage>
</organism>
<dbReference type="EMBL" id="UOGF01000041">
    <property type="protein sequence ID" value="VAX28699.1"/>
    <property type="molecule type" value="Genomic_DNA"/>
</dbReference>
<evidence type="ECO:0000259" key="1">
    <source>
        <dbReference type="PROSITE" id="PS50943"/>
    </source>
</evidence>
<evidence type="ECO:0000313" key="2">
    <source>
        <dbReference type="EMBL" id="VAX28699.1"/>
    </source>
</evidence>
<dbReference type="InterPro" id="IPR010982">
    <property type="entry name" value="Lambda_DNA-bd_dom_sf"/>
</dbReference>
<accession>A0A3B1CER6</accession>